<feature type="transmembrane region" description="Helical" evidence="6">
    <location>
        <begin position="163"/>
        <end position="182"/>
    </location>
</feature>
<keyword evidence="4 6" id="KW-0472">Membrane</keyword>
<reference evidence="7 8" key="1">
    <citation type="submission" date="2012-05" db="EMBL/GenBank/DDBJ databases">
        <title>The Genome Sequence of Sutterella wadsworthensis 2_1_59BFAA.</title>
        <authorList>
            <consortium name="The Broad Institute Genome Sequencing Platform"/>
            <person name="Earl A."/>
            <person name="Ward D."/>
            <person name="Feldgarden M."/>
            <person name="Gevers D."/>
            <person name="Daigneault M."/>
            <person name="Strauss J."/>
            <person name="Allen-Vercoe E."/>
            <person name="Walker B."/>
            <person name="Young S.K."/>
            <person name="Zeng Q."/>
            <person name="Gargeya S."/>
            <person name="Fitzgerald M."/>
            <person name="Haas B."/>
            <person name="Abouelleil A."/>
            <person name="Alvarado L."/>
            <person name="Arachchi H.M."/>
            <person name="Berlin A.M."/>
            <person name="Chapman S.B."/>
            <person name="Goldberg J."/>
            <person name="Griggs A."/>
            <person name="Gujja S."/>
            <person name="Hansen M."/>
            <person name="Howarth C."/>
            <person name="Imamovic A."/>
            <person name="Larimer J."/>
            <person name="McCowen C."/>
            <person name="Montmayeur A."/>
            <person name="Murphy C."/>
            <person name="Neiman D."/>
            <person name="Pearson M."/>
            <person name="Priest M."/>
            <person name="Roberts A."/>
            <person name="Saif S."/>
            <person name="Shea T."/>
            <person name="Sisk P."/>
            <person name="Sykes S."/>
            <person name="Wortman J."/>
            <person name="Nusbaum C."/>
            <person name="Birren B."/>
        </authorList>
    </citation>
    <scope>NUCLEOTIDE SEQUENCE [LARGE SCALE GENOMIC DNA]</scope>
    <source>
        <strain evidence="7 8">2_1_59BFAA</strain>
    </source>
</reference>
<dbReference type="PANTHER" id="PTHR30520">
    <property type="entry name" value="FORMATE TRANSPORTER-RELATED"/>
    <property type="match status" value="1"/>
</dbReference>
<dbReference type="GO" id="GO:0005886">
    <property type="term" value="C:plasma membrane"/>
    <property type="evidence" value="ECO:0007669"/>
    <property type="project" value="TreeGrafter"/>
</dbReference>
<dbReference type="OrthoDB" id="9786493at2"/>
<dbReference type="AlphaFoldDB" id="K1JQ04"/>
<feature type="transmembrane region" description="Helical" evidence="6">
    <location>
        <begin position="242"/>
        <end position="267"/>
    </location>
</feature>
<dbReference type="PANTHER" id="PTHR30520:SF6">
    <property type="entry name" value="FORMATE_NITRATE FAMILY TRANSPORTER (EUROFUNG)"/>
    <property type="match status" value="1"/>
</dbReference>
<evidence type="ECO:0000256" key="4">
    <source>
        <dbReference type="ARBA" id="ARBA00023136"/>
    </source>
</evidence>
<dbReference type="STRING" id="742823.HMPREF9465_00116"/>
<accession>K1JQ04</accession>
<dbReference type="RefSeq" id="WP_005433104.1">
    <property type="nucleotide sequence ID" value="NZ_JH815513.1"/>
</dbReference>
<evidence type="ECO:0000256" key="6">
    <source>
        <dbReference type="SAM" id="Phobius"/>
    </source>
</evidence>
<organism evidence="7 8">
    <name type="scientific">Sutterella wadsworthensis 2_1_59BFAA</name>
    <dbReference type="NCBI Taxonomy" id="742823"/>
    <lineage>
        <taxon>Bacteria</taxon>
        <taxon>Pseudomonadati</taxon>
        <taxon>Pseudomonadota</taxon>
        <taxon>Betaproteobacteria</taxon>
        <taxon>Burkholderiales</taxon>
        <taxon>Sutterellaceae</taxon>
        <taxon>Sutterella</taxon>
    </lineage>
</organism>
<comment type="caution">
    <text evidence="7">The sequence shown here is derived from an EMBL/GenBank/DDBJ whole genome shotgun (WGS) entry which is preliminary data.</text>
</comment>
<keyword evidence="3 6" id="KW-1133">Transmembrane helix</keyword>
<comment type="similarity">
    <text evidence="5">Belongs to the FNT transporter (TC 1.A.16) family.</text>
</comment>
<dbReference type="HOGENOM" id="CLU_036896_1_1_4"/>
<dbReference type="InterPro" id="IPR023271">
    <property type="entry name" value="Aquaporin-like"/>
</dbReference>
<dbReference type="Proteomes" id="UP000005835">
    <property type="component" value="Unassembled WGS sequence"/>
</dbReference>
<dbReference type="Gene3D" id="1.20.1080.10">
    <property type="entry name" value="Glycerol uptake facilitator protein"/>
    <property type="match status" value="1"/>
</dbReference>
<evidence type="ECO:0000256" key="5">
    <source>
        <dbReference type="ARBA" id="ARBA00049660"/>
    </source>
</evidence>
<evidence type="ECO:0000313" key="7">
    <source>
        <dbReference type="EMBL" id="EKB32266.1"/>
    </source>
</evidence>
<name>K1JQ04_9BURK</name>
<dbReference type="GO" id="GO:0015499">
    <property type="term" value="F:formate transmembrane transporter activity"/>
    <property type="evidence" value="ECO:0007669"/>
    <property type="project" value="TreeGrafter"/>
</dbReference>
<dbReference type="InterPro" id="IPR000292">
    <property type="entry name" value="For/NO2_transpt"/>
</dbReference>
<evidence type="ECO:0000256" key="1">
    <source>
        <dbReference type="ARBA" id="ARBA00004141"/>
    </source>
</evidence>
<dbReference type="EMBL" id="ADMG01000006">
    <property type="protein sequence ID" value="EKB32266.1"/>
    <property type="molecule type" value="Genomic_DNA"/>
</dbReference>
<evidence type="ECO:0000256" key="2">
    <source>
        <dbReference type="ARBA" id="ARBA00022692"/>
    </source>
</evidence>
<dbReference type="eggNOG" id="COG2116">
    <property type="taxonomic scope" value="Bacteria"/>
</dbReference>
<feature type="transmembrane region" description="Helical" evidence="6">
    <location>
        <begin position="112"/>
        <end position="136"/>
    </location>
</feature>
<feature type="transmembrane region" description="Helical" evidence="6">
    <location>
        <begin position="70"/>
        <end position="91"/>
    </location>
</feature>
<keyword evidence="8" id="KW-1185">Reference proteome</keyword>
<feature type="transmembrane region" description="Helical" evidence="6">
    <location>
        <begin position="194"/>
        <end position="222"/>
    </location>
</feature>
<gene>
    <name evidence="7" type="ORF">HMPREF9465_00116</name>
</gene>
<proteinExistence type="inferred from homology"/>
<evidence type="ECO:0000313" key="8">
    <source>
        <dbReference type="Proteomes" id="UP000005835"/>
    </source>
</evidence>
<evidence type="ECO:0000256" key="3">
    <source>
        <dbReference type="ARBA" id="ARBA00022989"/>
    </source>
</evidence>
<feature type="transmembrane region" description="Helical" evidence="6">
    <location>
        <begin position="37"/>
        <end position="58"/>
    </location>
</feature>
<protein>
    <submittedName>
        <fullName evidence="7">Formate/nitrite transporter</fullName>
    </submittedName>
</protein>
<dbReference type="Pfam" id="PF01226">
    <property type="entry name" value="Form_Nir_trans"/>
    <property type="match status" value="1"/>
</dbReference>
<sequence length="272" mass="28781">MTDNSALRPDALTPKEITEKVLGLGVTKSSMDLRTQLPLTVLAGFYIGLGGLFCTLFMSDSTLPFAVQKFMGGAVFSLGLYLVLVAGAELYTGNTMLAGAAVDGRISWGAAVMNWVRVWLGNFVGALALVTLVYFAHVADTGPMAKGMMSIAVGKLSADWTTIMIKGILCNLLVCLGVWVGYAGRTVVDKAVGVVLPVSAFVALGFEHCVANMYFLPLAFVLKLSGYAPEGVPLDVITIENIVKNLSAATVGNTIAGVVLVLMYWAAFRKRA</sequence>
<dbReference type="PATRIC" id="fig|742823.3.peg.118"/>
<comment type="subcellular location">
    <subcellularLocation>
        <location evidence="1">Membrane</location>
        <topology evidence="1">Multi-pass membrane protein</topology>
    </subcellularLocation>
</comment>
<keyword evidence="2 6" id="KW-0812">Transmembrane</keyword>